<evidence type="ECO:0000313" key="1">
    <source>
        <dbReference type="EMBL" id="GMF02076.1"/>
    </source>
</evidence>
<keyword evidence="2" id="KW-1185">Reference proteome</keyword>
<dbReference type="Proteomes" id="UP001165064">
    <property type="component" value="Unassembled WGS sequence"/>
</dbReference>
<gene>
    <name evidence="1" type="ORF">Amon02_001134700</name>
</gene>
<protein>
    <submittedName>
        <fullName evidence="1">Unnamed protein product</fullName>
    </submittedName>
</protein>
<dbReference type="EMBL" id="BSXS01012299">
    <property type="protein sequence ID" value="GMF02076.1"/>
    <property type="molecule type" value="Genomic_DNA"/>
</dbReference>
<evidence type="ECO:0000313" key="2">
    <source>
        <dbReference type="Proteomes" id="UP001165064"/>
    </source>
</evidence>
<accession>A0ACB5U5S6</accession>
<name>A0ACB5U5S6_AMBMO</name>
<reference evidence="1" key="1">
    <citation type="submission" date="2023-04" db="EMBL/GenBank/DDBJ databases">
        <title>Ambrosiozyma monospora NBRC 10751.</title>
        <authorList>
            <person name="Ichikawa N."/>
            <person name="Sato H."/>
            <person name="Tonouchi N."/>
        </authorList>
    </citation>
    <scope>NUCLEOTIDE SEQUENCE</scope>
    <source>
        <strain evidence="1">NBRC 10751</strain>
    </source>
</reference>
<comment type="caution">
    <text evidence="1">The sequence shown here is derived from an EMBL/GenBank/DDBJ whole genome shotgun (WGS) entry which is preliminary data.</text>
</comment>
<proteinExistence type="predicted"/>
<organism evidence="1 2">
    <name type="scientific">Ambrosiozyma monospora</name>
    <name type="common">Yeast</name>
    <name type="synonym">Endomycopsis monosporus</name>
    <dbReference type="NCBI Taxonomy" id="43982"/>
    <lineage>
        <taxon>Eukaryota</taxon>
        <taxon>Fungi</taxon>
        <taxon>Dikarya</taxon>
        <taxon>Ascomycota</taxon>
        <taxon>Saccharomycotina</taxon>
        <taxon>Pichiomycetes</taxon>
        <taxon>Pichiales</taxon>
        <taxon>Pichiaceae</taxon>
        <taxon>Ambrosiozyma</taxon>
    </lineage>
</organism>
<sequence length="221" mass="23319">MGLQPQSVSKPPPTCTSTNTTPAIIDSTSTSSTPMSTSMSAGPAFVPFPCAAYAYAATPQAEFNSINSVNSPPLDQVHNVGALVGIEETTNNYISERFDEDEEEEEEEEDEKRKSRVGSLRRSLIGSIKKRLSMKSVGSGSGSGNGNGNGNVNVCEIELIGEFVGYEGGEEQECVECDDMSFDSSDDSGKCPISAKLPCLPLPKLPKAVGELGVYAGHRAA</sequence>